<evidence type="ECO:0000259" key="7">
    <source>
        <dbReference type="PROSITE" id="PS50145"/>
    </source>
</evidence>
<organism evidence="9">
    <name type="scientific">Entamoeba dispar (strain ATCC PRA-260 / SAW760)</name>
    <dbReference type="NCBI Taxonomy" id="370354"/>
    <lineage>
        <taxon>Eukaryota</taxon>
        <taxon>Amoebozoa</taxon>
        <taxon>Evosea</taxon>
        <taxon>Archamoebae</taxon>
        <taxon>Mastigamoebida</taxon>
        <taxon>Entamoebidae</taxon>
        <taxon>Entamoeba</taxon>
    </lineage>
</organism>
<dbReference type="Proteomes" id="UP000008076">
    <property type="component" value="Unassembled WGS sequence"/>
</dbReference>
<evidence type="ECO:0000256" key="1">
    <source>
        <dbReference type="ARBA" id="ARBA00003051"/>
    </source>
</evidence>
<dbReference type="PANTHER" id="PTHR16295:SF10">
    <property type="entry name" value="EXPRESSED PROTEIN"/>
    <property type="match status" value="1"/>
</dbReference>
<dbReference type="GO" id="GO:0008270">
    <property type="term" value="F:zinc ion binding"/>
    <property type="evidence" value="ECO:0007669"/>
    <property type="project" value="UniProtKB-KW"/>
</dbReference>
<evidence type="ECO:0000256" key="5">
    <source>
        <dbReference type="PROSITE-ProRule" id="PRU00207"/>
    </source>
</evidence>
<accession>B0ENA0</accession>
<dbReference type="AlphaFoldDB" id="B0ENA0"/>
<dbReference type="Gene3D" id="3.30.40.10">
    <property type="entry name" value="Zinc/RING finger domain, C3HC4 (zinc finger)"/>
    <property type="match status" value="2"/>
</dbReference>
<dbReference type="InterPro" id="IPR051986">
    <property type="entry name" value="Innate_Immune_Apopt_Reg"/>
</dbReference>
<dbReference type="OMA" id="WISENKF"/>
<keyword evidence="9" id="KW-1185">Reference proteome</keyword>
<evidence type="ECO:0000256" key="3">
    <source>
        <dbReference type="ARBA" id="ARBA00022771"/>
    </source>
</evidence>
<evidence type="ECO:0000256" key="2">
    <source>
        <dbReference type="ARBA" id="ARBA00022723"/>
    </source>
</evidence>
<dbReference type="OrthoDB" id="427030at2759"/>
<dbReference type="PANTHER" id="PTHR16295">
    <property type="entry name" value="TRAF-TYPE ZINC FINGER PROTEIN-RELATED"/>
    <property type="match status" value="1"/>
</dbReference>
<comment type="function">
    <text evidence="1">Probable adapter protein and signal transducer that links members of the tumor necrosis factor receptor family to different signaling pathways by association with the receptor cytoplasmic domain and kinases.</text>
</comment>
<dbReference type="VEuPathDB" id="AmoebaDB:EDI_187050"/>
<evidence type="ECO:0000256" key="4">
    <source>
        <dbReference type="ARBA" id="ARBA00022833"/>
    </source>
</evidence>
<feature type="domain" description="TRAF-type" evidence="7">
    <location>
        <begin position="249"/>
        <end position="308"/>
    </location>
</feature>
<name>B0ENA0_ENTDS</name>
<evidence type="ECO:0000256" key="6">
    <source>
        <dbReference type="SAM" id="MobiDB-lite"/>
    </source>
</evidence>
<proteinExistence type="predicted"/>
<dbReference type="InterPro" id="IPR013083">
    <property type="entry name" value="Znf_RING/FYVE/PHD"/>
</dbReference>
<dbReference type="GeneID" id="5884757"/>
<evidence type="ECO:0000313" key="8">
    <source>
        <dbReference type="EMBL" id="EDR23977.1"/>
    </source>
</evidence>
<gene>
    <name evidence="8" type="ORF">EDI_187050</name>
</gene>
<keyword evidence="2 5" id="KW-0479">Metal-binding</keyword>
<reference evidence="9" key="1">
    <citation type="submission" date="2007-12" db="EMBL/GenBank/DDBJ databases">
        <title>Annotation of Entamoeba dispar SAW760.</title>
        <authorList>
            <person name="Lorenzi H."/>
            <person name="Inman J."/>
            <person name="Schobel S."/>
            <person name="Amedeo P."/>
            <person name="Caler E."/>
        </authorList>
    </citation>
    <scope>NUCLEOTIDE SEQUENCE [LARGE SCALE GENOMIC DNA]</scope>
    <source>
        <strain evidence="9">ATCC PRA-260 / SAW760</strain>
    </source>
</reference>
<protein>
    <recommendedName>
        <fullName evidence="7">TRAF-type domain-containing protein</fullName>
    </recommendedName>
</protein>
<feature type="zinc finger region" description="TRAF-type" evidence="5">
    <location>
        <begin position="249"/>
        <end position="308"/>
    </location>
</feature>
<dbReference type="EMBL" id="DS550068">
    <property type="protein sequence ID" value="EDR23977.1"/>
    <property type="molecule type" value="Genomic_DNA"/>
</dbReference>
<keyword evidence="3 5" id="KW-0863">Zinc-finger</keyword>
<dbReference type="KEGG" id="edi:EDI_187050"/>
<dbReference type="InterPro" id="IPR001293">
    <property type="entry name" value="Znf_TRAF"/>
</dbReference>
<dbReference type="PROSITE" id="PS50145">
    <property type="entry name" value="ZF_TRAF"/>
    <property type="match status" value="1"/>
</dbReference>
<sequence length="416" mass="48288">MTRYYPVLRYGLLGNTFGSDAIFIPQTLYQSFAQNSKNERIFVTLKPPRFNEIVPAVVEGPSPIDVIFISDKLLPGYDTLSVQLVELQEVTSIKFEAMNMECCSLKNIIEPLQSVLKFYSTLYVNELFEINVSNEEDNVRTITKARVVIKQLQPSNMVYISQLMKDIKIEYDNPFLSNTSSNQSFIENESEEEEKNTQENDTQKITAKTQTKNIIRDEKVPTLSDESHEGKTLCPFCGLWISENKFKIHQSQCKKLTTKCPVCGTITLKDKLQEHTKFHSIETCPQCHIKCELLSLNRHMNGSCDKKVIECEKCGCVLFQSDKKIHQDWCDKSILDVVDYVRNEIIVKRYGEPSQYSELPNNFDVPYSRTLKNHSQRPYPPQLFLKEDPMAFSRRPSYHQNFLKQNDLQYHFDFEC</sequence>
<evidence type="ECO:0000313" key="9">
    <source>
        <dbReference type="Proteomes" id="UP000008076"/>
    </source>
</evidence>
<dbReference type="GO" id="GO:0005739">
    <property type="term" value="C:mitochondrion"/>
    <property type="evidence" value="ECO:0007669"/>
    <property type="project" value="TreeGrafter"/>
</dbReference>
<dbReference type="RefSeq" id="XP_001739620.1">
    <property type="nucleotide sequence ID" value="XM_001739568.1"/>
</dbReference>
<feature type="region of interest" description="Disordered" evidence="6">
    <location>
        <begin position="183"/>
        <end position="210"/>
    </location>
</feature>
<keyword evidence="4 5" id="KW-0862">Zinc</keyword>